<dbReference type="PATRIC" id="fig|272621.13.peg.1614"/>
<dbReference type="HOGENOM" id="CLU_3311531_0_0_9"/>
<name>Q5FIG8_LACAC</name>
<evidence type="ECO:0000313" key="2">
    <source>
        <dbReference type="Proteomes" id="UP000006381"/>
    </source>
</evidence>
<dbReference type="GeneID" id="93289241"/>
<reference evidence="1 2" key="1">
    <citation type="journal article" date="2005" name="Proc. Natl. Acad. Sci. U.S.A.">
        <title>Complete genome sequence of the probiotic lactic acid bacterium Lactobacillus acidophilus NCFM.</title>
        <authorList>
            <person name="Altermann E."/>
            <person name="Russell W.M."/>
            <person name="Azcarate-Peril M.A."/>
            <person name="Barrangou R."/>
            <person name="Buck B.L."/>
            <person name="McAuliffe O."/>
            <person name="Souther N."/>
            <person name="Dobson A."/>
            <person name="Duong T."/>
            <person name="Callanan M."/>
            <person name="Lick S."/>
            <person name="Hamrick A."/>
            <person name="Cano R."/>
            <person name="Klaenhammer T.R."/>
        </authorList>
    </citation>
    <scope>NUCLEOTIDE SEQUENCE [LARGE SCALE GENOMIC DNA]</scope>
    <source>
        <strain evidence="2">ATCC 700396 / NCK56 / N2 / NCFM</strain>
    </source>
</reference>
<dbReference type="BioCyc" id="LACI272621:G1G49-1662-MONOMER"/>
<protein>
    <submittedName>
        <fullName evidence="1">Uncharacterized protein</fullName>
    </submittedName>
</protein>
<proteinExistence type="predicted"/>
<gene>
    <name evidence="1" type="ordered locus">LBA1694</name>
</gene>
<dbReference type="Proteomes" id="UP000006381">
    <property type="component" value="Chromosome"/>
</dbReference>
<dbReference type="EMBL" id="CP000033">
    <property type="protein sequence ID" value="AAV43506.1"/>
    <property type="molecule type" value="Genomic_DNA"/>
</dbReference>
<dbReference type="RefSeq" id="WP_003549955.1">
    <property type="nucleotide sequence ID" value="NC_006814.3"/>
</dbReference>
<keyword evidence="2" id="KW-1185">Reference proteome</keyword>
<dbReference type="AlphaFoldDB" id="Q5FIG8"/>
<accession>Q5FIG8</accession>
<sequence length="42" mass="4757">MMNAEMILNDVEVKQEVKFGKHTFTAKTMADILADQGWVSND</sequence>
<dbReference type="KEGG" id="lac:LBA1694"/>
<evidence type="ECO:0000313" key="1">
    <source>
        <dbReference type="EMBL" id="AAV43506.1"/>
    </source>
</evidence>
<organism evidence="2">
    <name type="scientific">Lactobacillus acidophilus (strain ATCC 700396 / NCK56 / N2 / NCFM)</name>
    <dbReference type="NCBI Taxonomy" id="272621"/>
    <lineage>
        <taxon>Bacteria</taxon>
        <taxon>Bacillati</taxon>
        <taxon>Bacillota</taxon>
        <taxon>Bacilli</taxon>
        <taxon>Lactobacillales</taxon>
        <taxon>Lactobacillaceae</taxon>
        <taxon>Lactobacillus</taxon>
    </lineage>
</organism>